<proteinExistence type="predicted"/>
<protein>
    <submittedName>
        <fullName evidence="1">Uncharacterized protein</fullName>
    </submittedName>
</protein>
<sequence length="73" mass="8548">MENDDTEVKRKMSTSVVLKSSSRRSVDYRAKRTVSFRDKDPNQTIHTIHHVESYKTYNAVQDKGWSCLKCQIL</sequence>
<dbReference type="AlphaFoldDB" id="A0A1R2B1G2"/>
<dbReference type="EMBL" id="MPUH01001070">
    <property type="protein sequence ID" value="OMJ70621.1"/>
    <property type="molecule type" value="Genomic_DNA"/>
</dbReference>
<comment type="caution">
    <text evidence="1">The sequence shown here is derived from an EMBL/GenBank/DDBJ whole genome shotgun (WGS) entry which is preliminary data.</text>
</comment>
<gene>
    <name evidence="1" type="ORF">SteCoe_31364</name>
</gene>
<evidence type="ECO:0000313" key="2">
    <source>
        <dbReference type="Proteomes" id="UP000187209"/>
    </source>
</evidence>
<accession>A0A1R2B1G2</accession>
<organism evidence="1 2">
    <name type="scientific">Stentor coeruleus</name>
    <dbReference type="NCBI Taxonomy" id="5963"/>
    <lineage>
        <taxon>Eukaryota</taxon>
        <taxon>Sar</taxon>
        <taxon>Alveolata</taxon>
        <taxon>Ciliophora</taxon>
        <taxon>Postciliodesmatophora</taxon>
        <taxon>Heterotrichea</taxon>
        <taxon>Heterotrichida</taxon>
        <taxon>Stentoridae</taxon>
        <taxon>Stentor</taxon>
    </lineage>
</organism>
<evidence type="ECO:0000313" key="1">
    <source>
        <dbReference type="EMBL" id="OMJ70621.1"/>
    </source>
</evidence>
<keyword evidence="2" id="KW-1185">Reference proteome</keyword>
<name>A0A1R2B1G2_9CILI</name>
<dbReference type="Proteomes" id="UP000187209">
    <property type="component" value="Unassembled WGS sequence"/>
</dbReference>
<reference evidence="1 2" key="1">
    <citation type="submission" date="2016-11" db="EMBL/GenBank/DDBJ databases">
        <title>The macronuclear genome of Stentor coeruleus: a giant cell with tiny introns.</title>
        <authorList>
            <person name="Slabodnick M."/>
            <person name="Ruby J.G."/>
            <person name="Reiff S.B."/>
            <person name="Swart E.C."/>
            <person name="Gosai S."/>
            <person name="Prabakaran S."/>
            <person name="Witkowska E."/>
            <person name="Larue G.E."/>
            <person name="Fisher S."/>
            <person name="Freeman R.M."/>
            <person name="Gunawardena J."/>
            <person name="Chu W."/>
            <person name="Stover N.A."/>
            <person name="Gregory B.D."/>
            <person name="Nowacki M."/>
            <person name="Derisi J."/>
            <person name="Roy S.W."/>
            <person name="Marshall W.F."/>
            <person name="Sood P."/>
        </authorList>
    </citation>
    <scope>NUCLEOTIDE SEQUENCE [LARGE SCALE GENOMIC DNA]</scope>
    <source>
        <strain evidence="1">WM001</strain>
    </source>
</reference>